<reference evidence="10 11" key="1">
    <citation type="submission" date="2023-07" db="EMBL/GenBank/DDBJ databases">
        <title>Genomic Encyclopedia of Type Strains, Phase IV (KMG-IV): sequencing the most valuable type-strain genomes for metagenomic binning, comparative biology and taxonomic classification.</title>
        <authorList>
            <person name="Goeker M."/>
        </authorList>
    </citation>
    <scope>NUCLEOTIDE SEQUENCE [LARGE SCALE GENOMIC DNA]</scope>
    <source>
        <strain evidence="10 11">DSM 16980</strain>
    </source>
</reference>
<evidence type="ECO:0000256" key="4">
    <source>
        <dbReference type="ARBA" id="ARBA00023143"/>
    </source>
</evidence>
<gene>
    <name evidence="10" type="ORF">J2S01_001493</name>
</gene>
<comment type="subcellular location">
    <subcellularLocation>
        <location evidence="1 5">Bacterial flagellum basal body</location>
    </subcellularLocation>
</comment>
<organism evidence="10 11">
    <name type="scientific">Pectinatus haikarae</name>
    <dbReference type="NCBI Taxonomy" id="349096"/>
    <lineage>
        <taxon>Bacteria</taxon>
        <taxon>Bacillati</taxon>
        <taxon>Bacillota</taxon>
        <taxon>Negativicutes</taxon>
        <taxon>Selenomonadales</taxon>
        <taxon>Selenomonadaceae</taxon>
        <taxon>Pectinatus</taxon>
    </lineage>
</organism>
<evidence type="ECO:0000259" key="9">
    <source>
        <dbReference type="Pfam" id="PF22692"/>
    </source>
</evidence>
<dbReference type="NCBIfam" id="TIGR03506">
    <property type="entry name" value="FlgEFG_subfam"/>
    <property type="match status" value="2"/>
</dbReference>
<feature type="domain" description="Flagellar basal body rod protein N-terminal" evidence="6">
    <location>
        <begin position="6"/>
        <end position="35"/>
    </location>
</feature>
<dbReference type="Pfam" id="PF22692">
    <property type="entry name" value="LlgE_F_G_D1"/>
    <property type="match status" value="1"/>
</dbReference>
<accession>A0ABT9Y9I7</accession>
<keyword evidence="10" id="KW-0969">Cilium</keyword>
<proteinExistence type="inferred from homology"/>
<sequence length="489" mass="50343">MMRSLMTAVSGLKNHQTRMDVIGNDIANVNTTGYKSNTVTFADTLSQTLSGSSSANGTTGGVNAKQIGLGMSVAAITNNFTAGSASSTGNNTDLAIDTDNGLFVVKNGDETYYTRNGNFTLDSNGNLTMNGNGYYVQGWNAVDGSVNASGSTQNLKIDMNSSMQPKATSTVTLSGNLSADNTAETIKGIKLTLADGTTQTVDSTDTTTAYGIGDSYTYTDSSGNSQSSAITAMTLTLSDGTTTTSSSGVYGSSYTLGGTTYPSYTTTATVYDSLGASHSIPVSIEQTGSDTWKAVVAPGTYDGLTVTAASTTNLTFDGSTGKLTSGDTGSITGNTYNNGATQNANMSLDFSSLTQYSGENNASATGDGYAAGFYKEMSIGQDGVITVTYTNGQKQSAGQIAIATFNNPSGLEKSGGSLYSQSNNSGTARVGTFASQAVTVTPGSLEMSNVDLSTELSDMIITQRGFQANSKMITVSDEMLQTLINMKQS</sequence>
<evidence type="ECO:0000256" key="5">
    <source>
        <dbReference type="RuleBase" id="RU362116"/>
    </source>
</evidence>
<dbReference type="RefSeq" id="WP_307223891.1">
    <property type="nucleotide sequence ID" value="NZ_CP116940.1"/>
</dbReference>
<feature type="domain" description="Flagellar hook protein FlgE/F/G-like D1" evidence="9">
    <location>
        <begin position="100"/>
        <end position="157"/>
    </location>
</feature>
<dbReference type="Pfam" id="PF07559">
    <property type="entry name" value="FlgE_D2"/>
    <property type="match status" value="1"/>
</dbReference>
<protein>
    <recommendedName>
        <fullName evidence="3 5">Flagellar hook protein FlgE</fullName>
    </recommendedName>
</protein>
<dbReference type="InterPro" id="IPR053967">
    <property type="entry name" value="LlgE_F_G-like_D1"/>
</dbReference>
<feature type="domain" description="Flagellar basal-body/hook protein C-terminal" evidence="7">
    <location>
        <begin position="442"/>
        <end position="486"/>
    </location>
</feature>
<keyword evidence="4 5" id="KW-0975">Bacterial flagellum</keyword>
<comment type="similarity">
    <text evidence="2 5">Belongs to the flagella basal body rod proteins family.</text>
</comment>
<evidence type="ECO:0000256" key="3">
    <source>
        <dbReference type="ARBA" id="ARBA00019015"/>
    </source>
</evidence>
<comment type="function">
    <text evidence="5">A flexible structure which links the flagellar filament to the drive apparatus in the basal body.</text>
</comment>
<dbReference type="Pfam" id="PF06429">
    <property type="entry name" value="Flg_bbr_C"/>
    <property type="match status" value="1"/>
</dbReference>
<dbReference type="InterPro" id="IPR001444">
    <property type="entry name" value="Flag_bb_rod_N"/>
</dbReference>
<dbReference type="Gene3D" id="2.60.98.20">
    <property type="entry name" value="Flagellar hook protein FlgE"/>
    <property type="match status" value="1"/>
</dbReference>
<evidence type="ECO:0000256" key="1">
    <source>
        <dbReference type="ARBA" id="ARBA00004117"/>
    </source>
</evidence>
<keyword evidence="10" id="KW-0966">Cell projection</keyword>
<evidence type="ECO:0000256" key="2">
    <source>
        <dbReference type="ARBA" id="ARBA00009677"/>
    </source>
</evidence>
<name>A0ABT9Y9I7_9FIRM</name>
<evidence type="ECO:0000259" key="6">
    <source>
        <dbReference type="Pfam" id="PF00460"/>
    </source>
</evidence>
<dbReference type="Proteomes" id="UP001239167">
    <property type="component" value="Unassembled WGS sequence"/>
</dbReference>
<keyword evidence="11" id="KW-1185">Reference proteome</keyword>
<dbReference type="PANTHER" id="PTHR30435:SF1">
    <property type="entry name" value="FLAGELLAR HOOK PROTEIN FLGE"/>
    <property type="match status" value="1"/>
</dbReference>
<feature type="domain" description="Flagellar hook protein FlgE D2" evidence="8">
    <location>
        <begin position="260"/>
        <end position="369"/>
    </location>
</feature>
<evidence type="ECO:0000313" key="11">
    <source>
        <dbReference type="Proteomes" id="UP001239167"/>
    </source>
</evidence>
<evidence type="ECO:0000313" key="10">
    <source>
        <dbReference type="EMBL" id="MDQ0203774.1"/>
    </source>
</evidence>
<dbReference type="EMBL" id="JAUSUE010000009">
    <property type="protein sequence ID" value="MDQ0203774.1"/>
    <property type="molecule type" value="Genomic_DNA"/>
</dbReference>
<comment type="caution">
    <text evidence="10">The sequence shown here is derived from an EMBL/GenBank/DDBJ whole genome shotgun (WGS) entry which is preliminary data.</text>
</comment>
<dbReference type="PANTHER" id="PTHR30435">
    <property type="entry name" value="FLAGELLAR PROTEIN"/>
    <property type="match status" value="1"/>
</dbReference>
<dbReference type="SUPFAM" id="SSF117143">
    <property type="entry name" value="Flagellar hook protein flgE"/>
    <property type="match status" value="1"/>
</dbReference>
<dbReference type="InterPro" id="IPR011491">
    <property type="entry name" value="FlgE_D2"/>
</dbReference>
<dbReference type="InterPro" id="IPR020013">
    <property type="entry name" value="Flagellar_FlgE/F/G"/>
</dbReference>
<dbReference type="InterPro" id="IPR037058">
    <property type="entry name" value="Falgellar_hook_FlgE_sf"/>
</dbReference>
<dbReference type="InterPro" id="IPR010930">
    <property type="entry name" value="Flg_bb/hook_C_dom"/>
</dbReference>
<dbReference type="Pfam" id="PF00460">
    <property type="entry name" value="Flg_bb_rod"/>
    <property type="match status" value="1"/>
</dbReference>
<dbReference type="InterPro" id="IPR037925">
    <property type="entry name" value="FlgE/F/G-like"/>
</dbReference>
<evidence type="ECO:0000259" key="8">
    <source>
        <dbReference type="Pfam" id="PF07559"/>
    </source>
</evidence>
<evidence type="ECO:0000259" key="7">
    <source>
        <dbReference type="Pfam" id="PF06429"/>
    </source>
</evidence>
<keyword evidence="10" id="KW-0282">Flagellum</keyword>